<dbReference type="AlphaFoldDB" id="A0A3T0DRR6"/>
<reference evidence="2 3" key="2">
    <citation type="submission" date="2019-01" db="EMBL/GenBank/DDBJ databases">
        <title>Comparative genomic analysis of Brevibacterium aurantiacum sheds light on its evolution and its adaptation to smear-ripened cheeses.</title>
        <authorList>
            <person name="Moineau S."/>
        </authorList>
    </citation>
    <scope>NUCLEOTIDE SEQUENCE [LARGE SCALE GENOMIC DNA]</scope>
    <source>
        <strain evidence="2 3">SMQ-1420</strain>
    </source>
</reference>
<organism evidence="2 3">
    <name type="scientific">Brevibacterium aurantiacum</name>
    <dbReference type="NCBI Taxonomy" id="273384"/>
    <lineage>
        <taxon>Bacteria</taxon>
        <taxon>Bacillati</taxon>
        <taxon>Actinomycetota</taxon>
        <taxon>Actinomycetes</taxon>
        <taxon>Micrococcales</taxon>
        <taxon>Brevibacteriaceae</taxon>
        <taxon>Brevibacterium</taxon>
    </lineage>
</organism>
<accession>A0A3T0DRR6</accession>
<feature type="region of interest" description="Disordered" evidence="1">
    <location>
        <begin position="1"/>
        <end position="23"/>
    </location>
</feature>
<name>A0A3T0DRR6_BREAU</name>
<gene>
    <name evidence="2" type="ORF">CXR27_12525</name>
</gene>
<dbReference type="Proteomes" id="UP000282731">
    <property type="component" value="Chromosome"/>
</dbReference>
<evidence type="ECO:0000313" key="3">
    <source>
        <dbReference type="Proteomes" id="UP000282731"/>
    </source>
</evidence>
<evidence type="ECO:0000256" key="1">
    <source>
        <dbReference type="SAM" id="MobiDB-lite"/>
    </source>
</evidence>
<sequence length="435" mass="48250">MSNDTNSGSRLGPIRRGSQRRGRFKPAIIEMHKKLLALAPVSPAVVDEWTKRTKGDPRVTVDDAAEHLAQYCTPETFAQWAHSLARSSRRSFGDYVTTVMRSAYDAASWEQKINGIFCALGCQPLPTVPRIVCEAGNLTEPVMMAIAQLSVEFHEERLAERQLKREQRALGLLGLDALAVVFAKQWNAAASKKSAEQIDALLAEVELSPACAVLTNPTSEASAAQPLQDLSPAAAIVLRSRDCRKVEHYLIDSRSTSITSETMYLASALTYRPVWELLFEEPVTLRCGSKLVAFDRVSGSLHEKWIEVNFTARTDSRTNLYVDIPIREGRRSFDANTLGHAALVLLNLLFSREENLTTANAPGDKVLARQWLESTGKTPSAVYRLTDPPQWEPGNGASRLSMSVATSHRRAHDVRGHIRIVDGIAYQVKPHRRRS</sequence>
<dbReference type="EMBL" id="CP025334">
    <property type="protein sequence ID" value="AZT97727.1"/>
    <property type="molecule type" value="Genomic_DNA"/>
</dbReference>
<reference evidence="2 3" key="1">
    <citation type="submission" date="2017-12" db="EMBL/GenBank/DDBJ databases">
        <authorList>
            <person name="Levesque S."/>
        </authorList>
    </citation>
    <scope>NUCLEOTIDE SEQUENCE [LARGE SCALE GENOMIC DNA]</scope>
    <source>
        <strain evidence="2 3">SMQ-1420</strain>
    </source>
</reference>
<proteinExistence type="predicted"/>
<evidence type="ECO:0000313" key="2">
    <source>
        <dbReference type="EMBL" id="AZT97727.1"/>
    </source>
</evidence>
<protein>
    <submittedName>
        <fullName evidence="2">Uncharacterized protein</fullName>
    </submittedName>
</protein>